<proteinExistence type="predicted"/>
<accession>A0A928TPG2</accession>
<evidence type="ECO:0000313" key="1">
    <source>
        <dbReference type="EMBL" id="MBE7524817.1"/>
    </source>
</evidence>
<organism evidence="1 2">
    <name type="scientific">candidate division WWE3 bacterium</name>
    <dbReference type="NCBI Taxonomy" id="2053526"/>
    <lineage>
        <taxon>Bacteria</taxon>
        <taxon>Katanobacteria</taxon>
    </lineage>
</organism>
<evidence type="ECO:0000313" key="2">
    <source>
        <dbReference type="Proteomes" id="UP000710385"/>
    </source>
</evidence>
<dbReference type="Proteomes" id="UP000710385">
    <property type="component" value="Unassembled WGS sequence"/>
</dbReference>
<dbReference type="EMBL" id="JABTTY010000001">
    <property type="protein sequence ID" value="MBE7524817.1"/>
    <property type="molecule type" value="Genomic_DNA"/>
</dbReference>
<sequence length="165" mass="19388">MDLQEVHDRLFQFYRRNALIFGETSSQKSILRALISHCERGPILPIPAADFTEELSLARGFFPVLYVEFDYTFRKDVHARAALNLFHDEEQKTPREFCHTFSVFYLDKPFLDRIREKLLHRMMDRGPVVCYEDSLGLQIVFPFRKGERLRHLHYALDPIGSIGLA</sequence>
<gene>
    <name evidence="1" type="ORF">HS096_00245</name>
</gene>
<name>A0A928TPG2_UNCKA</name>
<dbReference type="AlphaFoldDB" id="A0A928TPG2"/>
<comment type="caution">
    <text evidence="1">The sequence shown here is derived from an EMBL/GenBank/DDBJ whole genome shotgun (WGS) entry which is preliminary data.</text>
</comment>
<reference evidence="1" key="1">
    <citation type="submission" date="2020-05" db="EMBL/GenBank/DDBJ databases">
        <title>High-Quality Genomes of Partial-Nitritation/Anammox System by Hierarchical Clustering Based Hybrid Assembly.</title>
        <authorList>
            <person name="Liu L."/>
            <person name="Wang Y."/>
            <person name="Che Y."/>
            <person name="Chen Y."/>
            <person name="Xia Y."/>
            <person name="Luo R."/>
            <person name="Cheng S.H."/>
            <person name="Zheng C."/>
            <person name="Zhang T."/>
        </authorList>
    </citation>
    <scope>NUCLEOTIDE SEQUENCE</scope>
    <source>
        <strain evidence="1">H1_PAT1</strain>
    </source>
</reference>
<protein>
    <submittedName>
        <fullName evidence="1">Uncharacterized protein</fullName>
    </submittedName>
</protein>